<dbReference type="InterPro" id="IPR007219">
    <property type="entry name" value="XnlR_reg_dom"/>
</dbReference>
<proteinExistence type="predicted"/>
<feature type="coiled-coil region" evidence="3">
    <location>
        <begin position="760"/>
        <end position="794"/>
    </location>
</feature>
<dbReference type="STRING" id="2282107.A0A286UIV6"/>
<dbReference type="PROSITE" id="PS50263">
    <property type="entry name" value="CN_HYDROLASE"/>
    <property type="match status" value="1"/>
</dbReference>
<comment type="caution">
    <text evidence="6">The sequence shown here is derived from an EMBL/GenBank/DDBJ whole genome shotgun (WGS) entry which is preliminary data.</text>
</comment>
<evidence type="ECO:0000256" key="4">
    <source>
        <dbReference type="SAM" id="MobiDB-lite"/>
    </source>
</evidence>
<evidence type="ECO:0000313" key="7">
    <source>
        <dbReference type="Proteomes" id="UP000217199"/>
    </source>
</evidence>
<dbReference type="SMART" id="SM00906">
    <property type="entry name" value="Fungal_trans"/>
    <property type="match status" value="1"/>
</dbReference>
<dbReference type="InterPro" id="IPR036526">
    <property type="entry name" value="C-N_Hydrolase_sf"/>
</dbReference>
<evidence type="ECO:0000259" key="5">
    <source>
        <dbReference type="PROSITE" id="PS50263"/>
    </source>
</evidence>
<evidence type="ECO:0000256" key="2">
    <source>
        <dbReference type="ARBA" id="ARBA00023242"/>
    </source>
</evidence>
<name>A0A286UIV6_9AGAM</name>
<feature type="compositionally biased region" description="Polar residues" evidence="4">
    <location>
        <begin position="448"/>
        <end position="457"/>
    </location>
</feature>
<feature type="domain" description="CN hydrolase" evidence="5">
    <location>
        <begin position="5"/>
        <end position="305"/>
    </location>
</feature>
<evidence type="ECO:0000256" key="3">
    <source>
        <dbReference type="SAM" id="Coils"/>
    </source>
</evidence>
<dbReference type="PANTHER" id="PTHR43674">
    <property type="entry name" value="NITRILASE C965.09-RELATED"/>
    <property type="match status" value="1"/>
</dbReference>
<accession>A0A286UIV6</accession>
<keyword evidence="3" id="KW-0175">Coiled coil</keyword>
<dbReference type="GO" id="GO:0008270">
    <property type="term" value="F:zinc ion binding"/>
    <property type="evidence" value="ECO:0007669"/>
    <property type="project" value="InterPro"/>
</dbReference>
<sequence length="1187" mass="132171">MPRLLKVAAVQVGAIDRKTSRSDVLDRLISLLDKAAAQGVQLAVFPETTFTTFFPRYIIRDEAELETYYERETPENGVVDSPNVAPFFSHAKKLGIDVSIGYAEKTPEGKPYNTACYVSGSSGKVVAKYRKVHLPGTFEPFDEDPLTTNQLEKRYFTPGDLGFKAFRAHSLVPRAVDSPKSGAPIIGQLICNDRRWAEGWRVYGLQGVEIMCIGFNTTAYAPKLWGGDQNISREKAREEAMFHHKLVVQANAYTNATFCITSARAGWDDGHFELITGTMIVDPEGHIVAESQTAEDELVVAEIDLDACLQGKERTFCFEKHRRPEHYGLVVSQKGVVEPTNEEIEIDPAASNSPFRTELYTRVLPYYHLYLYSFLRRRRTILLDCCRRTKTRCTIGPDGPPCFECIQTKKNCTFEEGPPVRKSRALVIEKAPESTSSGSSGKKKIESDTTGLRSSGSPDAANGNIHPSPRSVTSLDSVASESYEPHVLTAILTDDLLPISTGSNHPGTAHARQVSTESQRPVYVVFAPRPDARTGYDPGVQVLYRIRTLLKALPSCPKEESLLETFLTHVHPAFPILPLLKNMGEFPPYLLSAIYATAMNHRKEYRELSAAAWSFVHAPNIPEVGMDSPRLSTIAAALMDIGSRPVVDPRGNYLTLAKTIAHAQLLGLHLDPTKWSIPTWEKDLRIRLWWGLKIHDAWMSFLNSRPSHMQKHNSDNPLPSPKSLESAVDNPKLAISCQAFSGLCRLSEIVACLQNEICTIKSQKKQRHIKLNEIAALERETDELAKKWQDQNANCGDRKPGVQSLILHILCFRCMLRRIYIETESGVGGPFRPDQDTLNLFTTAVNFITSLSDENLDEFWLCYSSHVISSLLSSLIRISLVSMNHSTNEGEPASSSRGLTKLSARDASSYVENSYAHSVALHLASRLIAFLRRAREQFCWDVADPALLRATSVIARLKTWDESKEVSDMVFALEGKYFSFPDQPMQWQQDCVPEVQALPQQHQQHQQQPQQQHQQQQYQPQQLDAIHHAQHQQMLLQNSHPHPGVISEVALASAPLAPNYSPNQTHLHHQHIPSPPAVQQLYDVSPSLSTAAANTRSPTPPQHVPVMYAERYSDGATVLSHHAAGQTPPSLVEPSGEHGIATELGMLGMDGVTFWTPWMSNIGLDGNVTVDENLSNYVQGFSRPAGW</sequence>
<dbReference type="EMBL" id="NBII01000004">
    <property type="protein sequence ID" value="PAV19527.1"/>
    <property type="molecule type" value="Genomic_DNA"/>
</dbReference>
<dbReference type="PANTHER" id="PTHR43674:SF12">
    <property type="entry name" value="NITRILASE C965.09-RELATED"/>
    <property type="match status" value="1"/>
</dbReference>
<dbReference type="Pfam" id="PF04082">
    <property type="entry name" value="Fungal_trans"/>
    <property type="match status" value="1"/>
</dbReference>
<keyword evidence="7" id="KW-1185">Reference proteome</keyword>
<dbReference type="CDD" id="cd12148">
    <property type="entry name" value="fungal_TF_MHR"/>
    <property type="match status" value="1"/>
</dbReference>
<gene>
    <name evidence="6" type="ORF">PNOK_0446100</name>
</gene>
<dbReference type="SUPFAM" id="SSF56317">
    <property type="entry name" value="Carbon-nitrogen hydrolase"/>
    <property type="match status" value="1"/>
</dbReference>
<organism evidence="6 7">
    <name type="scientific">Pyrrhoderma noxium</name>
    <dbReference type="NCBI Taxonomy" id="2282107"/>
    <lineage>
        <taxon>Eukaryota</taxon>
        <taxon>Fungi</taxon>
        <taxon>Dikarya</taxon>
        <taxon>Basidiomycota</taxon>
        <taxon>Agaricomycotina</taxon>
        <taxon>Agaricomycetes</taxon>
        <taxon>Hymenochaetales</taxon>
        <taxon>Hymenochaetaceae</taxon>
        <taxon>Pyrrhoderma</taxon>
    </lineage>
</organism>
<reference evidence="6 7" key="1">
    <citation type="journal article" date="2017" name="Mol. Ecol.">
        <title>Comparative and population genomic landscape of Phellinus noxius: A hypervariable fungus causing root rot in trees.</title>
        <authorList>
            <person name="Chung C.L."/>
            <person name="Lee T.J."/>
            <person name="Akiba M."/>
            <person name="Lee H.H."/>
            <person name="Kuo T.H."/>
            <person name="Liu D."/>
            <person name="Ke H.M."/>
            <person name="Yokoi T."/>
            <person name="Roa M.B."/>
            <person name="Lu M.J."/>
            <person name="Chang Y.Y."/>
            <person name="Ann P.J."/>
            <person name="Tsai J.N."/>
            <person name="Chen C.Y."/>
            <person name="Tzean S.S."/>
            <person name="Ota Y."/>
            <person name="Hattori T."/>
            <person name="Sahashi N."/>
            <person name="Liou R.F."/>
            <person name="Kikuchi T."/>
            <person name="Tsai I.J."/>
        </authorList>
    </citation>
    <scope>NUCLEOTIDE SEQUENCE [LARGE SCALE GENOMIC DNA]</scope>
    <source>
        <strain evidence="6 7">FFPRI411160</strain>
    </source>
</reference>
<dbReference type="AlphaFoldDB" id="A0A286UIV6"/>
<feature type="region of interest" description="Disordered" evidence="4">
    <location>
        <begin position="997"/>
        <end position="1022"/>
    </location>
</feature>
<dbReference type="Gene3D" id="3.60.110.10">
    <property type="entry name" value="Carbon-nitrogen hydrolase"/>
    <property type="match status" value="1"/>
</dbReference>
<dbReference type="Pfam" id="PF00795">
    <property type="entry name" value="CN_hydrolase"/>
    <property type="match status" value="1"/>
</dbReference>
<feature type="region of interest" description="Disordered" evidence="4">
    <location>
        <begin position="429"/>
        <end position="478"/>
    </location>
</feature>
<keyword evidence="2" id="KW-0539">Nucleus</keyword>
<dbReference type="GO" id="GO:0003677">
    <property type="term" value="F:DNA binding"/>
    <property type="evidence" value="ECO:0007669"/>
    <property type="project" value="InterPro"/>
</dbReference>
<dbReference type="Proteomes" id="UP000217199">
    <property type="component" value="Unassembled WGS sequence"/>
</dbReference>
<dbReference type="InterPro" id="IPR003010">
    <property type="entry name" value="C-N_Hydrolase"/>
</dbReference>
<dbReference type="InParanoid" id="A0A286UIV6"/>
<dbReference type="InterPro" id="IPR001138">
    <property type="entry name" value="Zn2Cys6_DnaBD"/>
</dbReference>
<dbReference type="CDD" id="cd00067">
    <property type="entry name" value="GAL4"/>
    <property type="match status" value="1"/>
</dbReference>
<dbReference type="GO" id="GO:0000981">
    <property type="term" value="F:DNA-binding transcription factor activity, RNA polymerase II-specific"/>
    <property type="evidence" value="ECO:0007669"/>
    <property type="project" value="InterPro"/>
</dbReference>
<feature type="compositionally biased region" description="Low complexity" evidence="4">
    <location>
        <begin position="999"/>
        <end position="1022"/>
    </location>
</feature>
<dbReference type="GO" id="GO:0006351">
    <property type="term" value="P:DNA-templated transcription"/>
    <property type="evidence" value="ECO:0007669"/>
    <property type="project" value="InterPro"/>
</dbReference>
<dbReference type="InterPro" id="IPR050345">
    <property type="entry name" value="Aliph_Amidase/BUP"/>
</dbReference>
<keyword evidence="1 6" id="KW-0378">Hydrolase</keyword>
<protein>
    <submittedName>
        <fullName evidence="6">Carbon-nitrogen hydrolase</fullName>
    </submittedName>
</protein>
<dbReference type="OrthoDB" id="10250282at2759"/>
<dbReference type="GO" id="GO:0016811">
    <property type="term" value="F:hydrolase activity, acting on carbon-nitrogen (but not peptide) bonds, in linear amides"/>
    <property type="evidence" value="ECO:0007669"/>
    <property type="project" value="TreeGrafter"/>
</dbReference>
<evidence type="ECO:0000313" key="6">
    <source>
        <dbReference type="EMBL" id="PAV19527.1"/>
    </source>
</evidence>
<evidence type="ECO:0000256" key="1">
    <source>
        <dbReference type="ARBA" id="ARBA00022801"/>
    </source>
</evidence>